<dbReference type="Proteomes" id="UP000256780">
    <property type="component" value="Chromosome CBM2587_a"/>
</dbReference>
<reference evidence="1" key="1">
    <citation type="submission" date="2018-01" db="EMBL/GenBank/DDBJ databases">
        <authorList>
            <person name="Clerissi C."/>
        </authorList>
    </citation>
    <scope>NUCLEOTIDE SEQUENCE</scope>
    <source>
        <strain evidence="1">Cupriavidus sp. LMG 19464</strain>
    </source>
</reference>
<dbReference type="AlphaFoldDB" id="A0A375BG27"/>
<organism evidence="1">
    <name type="scientific">Cupriavidus taiwanensis</name>
    <dbReference type="NCBI Taxonomy" id="164546"/>
    <lineage>
        <taxon>Bacteria</taxon>
        <taxon>Pseudomonadati</taxon>
        <taxon>Pseudomonadota</taxon>
        <taxon>Betaproteobacteria</taxon>
        <taxon>Burkholderiales</taxon>
        <taxon>Burkholderiaceae</taxon>
        <taxon>Cupriavidus</taxon>
    </lineage>
</organism>
<sequence length="64" mass="7381">MRHVKPALSIECYTCRLDIDYPALNFAPRAPIASQYRRREFVRRFRPGLVASRHAHAGANCKQP</sequence>
<comment type="caution">
    <text evidence="1">The sequence shown here is derived from an EMBL/GenBank/DDBJ whole genome shotgun (WGS) entry which is preliminary data.</text>
</comment>
<evidence type="ECO:0000313" key="1">
    <source>
        <dbReference type="EMBL" id="SOY43858.1"/>
    </source>
</evidence>
<accession>A0A375BG27</accession>
<protein>
    <submittedName>
        <fullName evidence="1">Uncharacterized protein</fullName>
    </submittedName>
</protein>
<name>A0A375BG27_9BURK</name>
<gene>
    <name evidence="1" type="ORF">CBM2587_A110073</name>
</gene>
<proteinExistence type="predicted"/>
<dbReference type="EMBL" id="OFSQ01000003">
    <property type="protein sequence ID" value="SOY43858.1"/>
    <property type="molecule type" value="Genomic_DNA"/>
</dbReference>